<organism evidence="1 2">
    <name type="scientific">Prunus dulcis</name>
    <name type="common">Almond</name>
    <name type="synonym">Amygdalus dulcis</name>
    <dbReference type="NCBI Taxonomy" id="3755"/>
    <lineage>
        <taxon>Eukaryota</taxon>
        <taxon>Viridiplantae</taxon>
        <taxon>Streptophyta</taxon>
        <taxon>Embryophyta</taxon>
        <taxon>Tracheophyta</taxon>
        <taxon>Spermatophyta</taxon>
        <taxon>Magnoliopsida</taxon>
        <taxon>eudicotyledons</taxon>
        <taxon>Gunneridae</taxon>
        <taxon>Pentapetalae</taxon>
        <taxon>rosids</taxon>
        <taxon>fabids</taxon>
        <taxon>Rosales</taxon>
        <taxon>Rosaceae</taxon>
        <taxon>Amygdaloideae</taxon>
        <taxon>Amygdaleae</taxon>
        <taxon>Prunus</taxon>
    </lineage>
</organism>
<dbReference type="AlphaFoldDB" id="A0A5E4GLI6"/>
<protein>
    <submittedName>
        <fullName evidence="1">PREDICTED: LOW QUALITY PROTEIN</fullName>
    </submittedName>
</protein>
<proteinExistence type="predicted"/>
<dbReference type="EMBL" id="CABIKO010001024">
    <property type="protein sequence ID" value="VVA40600.1"/>
    <property type="molecule type" value="Genomic_DNA"/>
</dbReference>
<evidence type="ECO:0000313" key="1">
    <source>
        <dbReference type="EMBL" id="VVA40600.1"/>
    </source>
</evidence>
<feature type="non-terminal residue" evidence="1">
    <location>
        <position position="1"/>
    </location>
</feature>
<dbReference type="Proteomes" id="UP000327085">
    <property type="component" value="Unassembled WGS sequence"/>
</dbReference>
<sequence>WRHEVESLGCPIARIVPSIEKAPKLELKLLPEHLTYAYLGENDTLQVIIAATLTSIEEEKLLRVLREFKSLLGWAIANIKGISPSVCMHMILLKENSKPIVEAQRQLNPNMKEV</sequence>
<dbReference type="Gramene" id="VVA40600">
    <property type="protein sequence ID" value="VVA40600"/>
    <property type="gene ID" value="Prudul26B021940"/>
</dbReference>
<name>A0A5E4GLI6_PRUDU</name>
<reference evidence="2" key="1">
    <citation type="journal article" date="2020" name="Plant J.">
        <title>Transposons played a major role in the diversification between the closely related almond and peach genomes: results from the almond genome sequence.</title>
        <authorList>
            <person name="Alioto T."/>
            <person name="Alexiou K.G."/>
            <person name="Bardil A."/>
            <person name="Barteri F."/>
            <person name="Castanera R."/>
            <person name="Cruz F."/>
            <person name="Dhingra A."/>
            <person name="Duval H."/>
            <person name="Fernandez I Marti A."/>
            <person name="Frias L."/>
            <person name="Galan B."/>
            <person name="Garcia J.L."/>
            <person name="Howad W."/>
            <person name="Gomez-Garrido J."/>
            <person name="Gut M."/>
            <person name="Julca I."/>
            <person name="Morata J."/>
            <person name="Puigdomenech P."/>
            <person name="Ribeca P."/>
            <person name="Rubio Cabetas M.J."/>
            <person name="Vlasova A."/>
            <person name="Wirthensohn M."/>
            <person name="Garcia-Mas J."/>
            <person name="Gabaldon T."/>
            <person name="Casacuberta J.M."/>
            <person name="Arus P."/>
        </authorList>
    </citation>
    <scope>NUCLEOTIDE SEQUENCE [LARGE SCALE GENOMIC DNA]</scope>
    <source>
        <strain evidence="2">cv. Texas</strain>
    </source>
</reference>
<accession>A0A5E4GLI6</accession>
<evidence type="ECO:0000313" key="2">
    <source>
        <dbReference type="Proteomes" id="UP000327085"/>
    </source>
</evidence>
<gene>
    <name evidence="1" type="ORF">ALMOND_2B021940</name>
</gene>
<feature type="non-terminal residue" evidence="1">
    <location>
        <position position="114"/>
    </location>
</feature>
<dbReference type="InParanoid" id="A0A5E4GLI6"/>